<dbReference type="Gene3D" id="3.20.20.70">
    <property type="entry name" value="Aldolase class I"/>
    <property type="match status" value="1"/>
</dbReference>
<keyword evidence="6 7" id="KW-0704">Schiff base</keyword>
<accession>A0A1T4XSV7</accession>
<protein>
    <recommendedName>
        <fullName evidence="7">Fructose-bisphosphate aldolase class 1</fullName>
        <ecNumber evidence="7">4.1.2.13</ecNumber>
    </recommendedName>
    <alternativeName>
        <fullName evidence="7">Fructose-bisphosphate aldolase class I</fullName>
        <shortName evidence="7">FBP aldolase</shortName>
    </alternativeName>
</protein>
<dbReference type="GO" id="GO:0004332">
    <property type="term" value="F:fructose-bisphosphate aldolase activity"/>
    <property type="evidence" value="ECO:0007669"/>
    <property type="project" value="UniProtKB-UniRule"/>
</dbReference>
<organism evidence="8 9">
    <name type="scientific">Sporosarcina newyorkensis</name>
    <dbReference type="NCBI Taxonomy" id="759851"/>
    <lineage>
        <taxon>Bacteria</taxon>
        <taxon>Bacillati</taxon>
        <taxon>Bacillota</taxon>
        <taxon>Bacilli</taxon>
        <taxon>Bacillales</taxon>
        <taxon>Caryophanaceae</taxon>
        <taxon>Sporosarcina</taxon>
    </lineage>
</organism>
<dbReference type="NCBIfam" id="NF003784">
    <property type="entry name" value="PRK05377.1"/>
    <property type="match status" value="1"/>
</dbReference>
<dbReference type="UniPathway" id="UPA00109">
    <property type="reaction ID" value="UER00183"/>
</dbReference>
<dbReference type="RefSeq" id="WP_078816977.1">
    <property type="nucleotide sequence ID" value="NZ_FUYJ01000001.1"/>
</dbReference>
<gene>
    <name evidence="7" type="primary">fda</name>
    <name evidence="8" type="ORF">SAMN04244570_1330</name>
</gene>
<feature type="active site" description="Proton acceptor" evidence="7">
    <location>
        <position position="176"/>
    </location>
</feature>
<evidence type="ECO:0000313" key="8">
    <source>
        <dbReference type="EMBL" id="SKA92630.1"/>
    </source>
</evidence>
<evidence type="ECO:0000313" key="9">
    <source>
        <dbReference type="Proteomes" id="UP000190042"/>
    </source>
</evidence>
<evidence type="ECO:0000256" key="3">
    <source>
        <dbReference type="ARBA" id="ARBA00010387"/>
    </source>
</evidence>
<evidence type="ECO:0000256" key="4">
    <source>
        <dbReference type="ARBA" id="ARBA00023152"/>
    </source>
</evidence>
<keyword evidence="4 7" id="KW-0324">Glycolysis</keyword>
<dbReference type="Proteomes" id="UP000190042">
    <property type="component" value="Unassembled WGS sequence"/>
</dbReference>
<dbReference type="PANTHER" id="PTHR11627">
    <property type="entry name" value="FRUCTOSE-BISPHOSPHATE ALDOLASE"/>
    <property type="match status" value="1"/>
</dbReference>
<dbReference type="HAMAP" id="MF_00729">
    <property type="entry name" value="FBP_aldolase_1"/>
    <property type="match status" value="1"/>
</dbReference>
<evidence type="ECO:0000256" key="5">
    <source>
        <dbReference type="ARBA" id="ARBA00023239"/>
    </source>
</evidence>
<sequence length="294" mass="32923">MNEKQFDKIKNGKGFIAALDQSGGSTPKALAAYGVQEDAYANEDEMFNLVHDMRTRIITSPAFDSKYILGAILFEQTMDREIEGMYTADYLAEKKEIVPFLKVDKGLAEEANGVQLMKPITNLDELLKRANERHIFGTKMRSVIKEPNEEGIRAIVDQQFEVGKQIIAAGLIPIIEPEVDINSSGKKECEQLLKKEILKHLDQLQDTENVMLKLTIPTEANVYKELIDHPRVVRVVALSGGYSTVIANEKLKENEGLIASFSRALSQDLNANQTDEEFNDTLEKAVQSIYEASI</sequence>
<evidence type="ECO:0000256" key="7">
    <source>
        <dbReference type="HAMAP-Rule" id="MF_00729"/>
    </source>
</evidence>
<evidence type="ECO:0000256" key="6">
    <source>
        <dbReference type="ARBA" id="ARBA00023270"/>
    </source>
</evidence>
<dbReference type="EC" id="4.1.2.13" evidence="7"/>
<reference evidence="9" key="1">
    <citation type="submission" date="2017-02" db="EMBL/GenBank/DDBJ databases">
        <authorList>
            <person name="Varghese N."/>
            <person name="Submissions S."/>
        </authorList>
    </citation>
    <scope>NUCLEOTIDE SEQUENCE [LARGE SCALE GENOMIC DNA]</scope>
    <source>
        <strain evidence="9">DSM 23966</strain>
    </source>
</reference>
<keyword evidence="5 7" id="KW-0456">Lyase</keyword>
<comment type="similarity">
    <text evidence="3 7">Belongs to the class I fructose-bisphosphate aldolase family.</text>
</comment>
<keyword evidence="9" id="KW-1185">Reference proteome</keyword>
<dbReference type="AlphaFoldDB" id="A0A1T4XSV7"/>
<evidence type="ECO:0000256" key="1">
    <source>
        <dbReference type="ARBA" id="ARBA00000441"/>
    </source>
</evidence>
<dbReference type="SUPFAM" id="SSF51569">
    <property type="entry name" value="Aldolase"/>
    <property type="match status" value="1"/>
</dbReference>
<dbReference type="GO" id="GO:0006096">
    <property type="term" value="P:glycolytic process"/>
    <property type="evidence" value="ECO:0007669"/>
    <property type="project" value="UniProtKB-UniRule"/>
</dbReference>
<dbReference type="InterPro" id="IPR000741">
    <property type="entry name" value="FBA_I"/>
</dbReference>
<dbReference type="EMBL" id="FUYJ01000001">
    <property type="protein sequence ID" value="SKA92630.1"/>
    <property type="molecule type" value="Genomic_DNA"/>
</dbReference>
<name>A0A1T4XSV7_9BACL</name>
<feature type="active site" description="Schiff-base intermediate with dihydroxyacetone-P" evidence="7">
    <location>
        <position position="213"/>
    </location>
</feature>
<comment type="catalytic activity">
    <reaction evidence="1 7">
        <text>beta-D-fructose 1,6-bisphosphate = D-glyceraldehyde 3-phosphate + dihydroxyacetone phosphate</text>
        <dbReference type="Rhea" id="RHEA:14729"/>
        <dbReference type="ChEBI" id="CHEBI:32966"/>
        <dbReference type="ChEBI" id="CHEBI:57642"/>
        <dbReference type="ChEBI" id="CHEBI:59776"/>
        <dbReference type="EC" id="4.1.2.13"/>
    </reaction>
</comment>
<proteinExistence type="inferred from homology"/>
<dbReference type="InterPro" id="IPR013785">
    <property type="entry name" value="Aldolase_TIM"/>
</dbReference>
<dbReference type="Pfam" id="PF00274">
    <property type="entry name" value="Glycolytic"/>
    <property type="match status" value="1"/>
</dbReference>
<comment type="pathway">
    <text evidence="2 7">Carbohydrate degradation; glycolysis; D-glyceraldehyde 3-phosphate and glycerone phosphate from D-glucose: step 4/4.</text>
</comment>
<evidence type="ECO:0000256" key="2">
    <source>
        <dbReference type="ARBA" id="ARBA00004714"/>
    </source>
</evidence>
<dbReference type="CDD" id="cd00949">
    <property type="entry name" value="FBP_aldolase_I_bact"/>
    <property type="match status" value="1"/>
</dbReference>
<dbReference type="InterPro" id="IPR023014">
    <property type="entry name" value="FBA_I_Gram+-type"/>
</dbReference>